<reference evidence="2 3" key="1">
    <citation type="submission" date="2023-11" db="EMBL/GenBank/DDBJ databases">
        <title>Draft genome sequence of Microbacterium arthrosphaerae JCM 30492.</title>
        <authorList>
            <person name="Zhang G."/>
            <person name="Ding Y."/>
        </authorList>
    </citation>
    <scope>NUCLEOTIDE SEQUENCE [LARGE SCALE GENOMIC DNA]</scope>
    <source>
        <strain evidence="2 3">JCM 30492</strain>
    </source>
</reference>
<dbReference type="PANTHER" id="PTHR30605:SF0">
    <property type="entry name" value="ANHYDRO-N-ACETYLMURAMIC ACID KINASE"/>
    <property type="match status" value="1"/>
</dbReference>
<dbReference type="RefSeq" id="WP_318354965.1">
    <property type="nucleotide sequence ID" value="NZ_JAWQEV010000008.1"/>
</dbReference>
<evidence type="ECO:0000256" key="1">
    <source>
        <dbReference type="SAM" id="MobiDB-lite"/>
    </source>
</evidence>
<comment type="caution">
    <text evidence="2">The sequence shown here is derived from an EMBL/GenBank/DDBJ whole genome shotgun (WGS) entry which is preliminary data.</text>
</comment>
<feature type="region of interest" description="Disordered" evidence="1">
    <location>
        <begin position="384"/>
        <end position="406"/>
    </location>
</feature>
<accession>A0ABU4H564</accession>
<keyword evidence="3" id="KW-1185">Reference proteome</keyword>
<dbReference type="GO" id="GO:0016301">
    <property type="term" value="F:kinase activity"/>
    <property type="evidence" value="ECO:0007669"/>
    <property type="project" value="UniProtKB-KW"/>
</dbReference>
<dbReference type="EMBL" id="JAWQEV010000008">
    <property type="protein sequence ID" value="MDW4574471.1"/>
    <property type="molecule type" value="Genomic_DNA"/>
</dbReference>
<keyword evidence="2" id="KW-0418">Kinase</keyword>
<sequence>MRILALQSGTSADGIDAALVDIAAADGLEVEILATGTEPWLPAERDLVMRAVAGEALDPAGWCRLETTVGQAFARAAVRFAGDDARPDLVCAHGQTVFHGVDGATVWGTLQVGEPAWIARATGCPVLFNVRVADVAGGGQGAPLIAAFDARWLAAVAADAGAPVASLNLGGIANLQVVHPHGDVTGFDTGPANALLDAYVARETAGAETFDRDGHHAASGRVDEHLLARLRAHRYFLLAPPKTTGRETFTLATVDDALGSLEARGAAEAASGAVPSLDDVCATLVELTASTVADALAAAAPGAARVIVSGGGARNPVLLARLRERLGLPVDLSDAWGIPADAREAVMFATLAYLSAARVPLELPGTPAGRAAVAGQWDLSVAPVPTVTPPPTHTSRLRVRTREDRS</sequence>
<keyword evidence="2" id="KW-0808">Transferase</keyword>
<dbReference type="SUPFAM" id="SSF53067">
    <property type="entry name" value="Actin-like ATPase domain"/>
    <property type="match status" value="1"/>
</dbReference>
<dbReference type="Proteomes" id="UP001283109">
    <property type="component" value="Unassembled WGS sequence"/>
</dbReference>
<evidence type="ECO:0000313" key="2">
    <source>
        <dbReference type="EMBL" id="MDW4574471.1"/>
    </source>
</evidence>
<dbReference type="InterPro" id="IPR043129">
    <property type="entry name" value="ATPase_NBD"/>
</dbReference>
<name>A0ABU4H564_9MICO</name>
<proteinExistence type="predicted"/>
<dbReference type="Pfam" id="PF03702">
    <property type="entry name" value="AnmK"/>
    <property type="match status" value="1"/>
</dbReference>
<protein>
    <submittedName>
        <fullName evidence="2">Anhydro-N-acetylmuramic acid kinase</fullName>
    </submittedName>
</protein>
<evidence type="ECO:0000313" key="3">
    <source>
        <dbReference type="Proteomes" id="UP001283109"/>
    </source>
</evidence>
<dbReference type="InterPro" id="IPR005338">
    <property type="entry name" value="Anhydro_N_Ac-Mur_kinase"/>
</dbReference>
<gene>
    <name evidence="2" type="ORF">R8Z58_16965</name>
</gene>
<dbReference type="Gene3D" id="3.30.420.40">
    <property type="match status" value="2"/>
</dbReference>
<organism evidence="2 3">
    <name type="scientific">Microbacterium arthrosphaerae</name>
    <dbReference type="NCBI Taxonomy" id="792652"/>
    <lineage>
        <taxon>Bacteria</taxon>
        <taxon>Bacillati</taxon>
        <taxon>Actinomycetota</taxon>
        <taxon>Actinomycetes</taxon>
        <taxon>Micrococcales</taxon>
        <taxon>Microbacteriaceae</taxon>
        <taxon>Microbacterium</taxon>
    </lineage>
</organism>
<dbReference type="PANTHER" id="PTHR30605">
    <property type="entry name" value="ANHYDRO-N-ACETYLMURAMIC ACID KINASE"/>
    <property type="match status" value="1"/>
</dbReference>